<dbReference type="RefSeq" id="WP_284920540.1">
    <property type="nucleotide sequence ID" value="NZ_CP126980.1"/>
</dbReference>
<feature type="domain" description="SGNH hydrolase-type esterase" evidence="1">
    <location>
        <begin position="8"/>
        <end position="188"/>
    </location>
</feature>
<organism evidence="2 3">
    <name type="scientific">Actinoplanes oblitus</name>
    <dbReference type="NCBI Taxonomy" id="3040509"/>
    <lineage>
        <taxon>Bacteria</taxon>
        <taxon>Bacillati</taxon>
        <taxon>Actinomycetota</taxon>
        <taxon>Actinomycetes</taxon>
        <taxon>Micromonosporales</taxon>
        <taxon>Micromonosporaceae</taxon>
        <taxon>Actinoplanes</taxon>
    </lineage>
</organism>
<proteinExistence type="predicted"/>
<evidence type="ECO:0000313" key="3">
    <source>
        <dbReference type="Proteomes" id="UP001240150"/>
    </source>
</evidence>
<evidence type="ECO:0000259" key="1">
    <source>
        <dbReference type="Pfam" id="PF13472"/>
    </source>
</evidence>
<dbReference type="EC" id="3.1.-.-" evidence="2"/>
<evidence type="ECO:0000313" key="2">
    <source>
        <dbReference type="EMBL" id="WIM99101.1"/>
    </source>
</evidence>
<sequence length="202" mass="21116">MGDHPVLCTGDSITDCGRRDDPAGLGNGYVRLLAEAPALARTRVINTGVGGDLSSDLAARWAGDVLAHEPAVVSVLIGINDVWRRYDGAGRVTGTAEFEANLRRMLGTLAPSVRLVLIEPFVLPVTAEQHRWEADDLGAKRLVIRELAAEFGAAFVPAQHVFSAAAEEHGAAALASDGVHPTALGHAVLAAAWLAHSSVSCS</sequence>
<dbReference type="Proteomes" id="UP001240150">
    <property type="component" value="Chromosome"/>
</dbReference>
<dbReference type="PANTHER" id="PTHR30383:SF5">
    <property type="entry name" value="SGNH HYDROLASE-TYPE ESTERASE DOMAIN-CONTAINING PROTEIN"/>
    <property type="match status" value="1"/>
</dbReference>
<keyword evidence="3" id="KW-1185">Reference proteome</keyword>
<dbReference type="PANTHER" id="PTHR30383">
    <property type="entry name" value="THIOESTERASE 1/PROTEASE 1/LYSOPHOSPHOLIPASE L1"/>
    <property type="match status" value="1"/>
</dbReference>
<dbReference type="InterPro" id="IPR013830">
    <property type="entry name" value="SGNH_hydro"/>
</dbReference>
<dbReference type="SUPFAM" id="SSF52266">
    <property type="entry name" value="SGNH hydrolase"/>
    <property type="match status" value="1"/>
</dbReference>
<reference evidence="2 3" key="1">
    <citation type="submission" date="2023-06" db="EMBL/GenBank/DDBJ databases">
        <authorList>
            <person name="Yushchuk O."/>
            <person name="Binda E."/>
            <person name="Ruckert-Reed C."/>
            <person name="Fedorenko V."/>
            <person name="Kalinowski J."/>
            <person name="Marinelli F."/>
        </authorList>
    </citation>
    <scope>NUCLEOTIDE SEQUENCE [LARGE SCALE GENOMIC DNA]</scope>
    <source>
        <strain evidence="2 3">NRRL 3884</strain>
    </source>
</reference>
<dbReference type="InterPro" id="IPR051532">
    <property type="entry name" value="Ester_Hydrolysis_Enzymes"/>
</dbReference>
<dbReference type="Gene3D" id="3.40.50.1110">
    <property type="entry name" value="SGNH hydrolase"/>
    <property type="match status" value="1"/>
</dbReference>
<name>A0ABY8WMI3_9ACTN</name>
<dbReference type="EMBL" id="CP126980">
    <property type="protein sequence ID" value="WIM99101.1"/>
    <property type="molecule type" value="Genomic_DNA"/>
</dbReference>
<dbReference type="GO" id="GO:0016787">
    <property type="term" value="F:hydrolase activity"/>
    <property type="evidence" value="ECO:0007669"/>
    <property type="project" value="UniProtKB-KW"/>
</dbReference>
<protein>
    <submittedName>
        <fullName evidence="2">SGNH/GDSL hydrolase family protein</fullName>
        <ecNumber evidence="2">3.1.-.-</ecNumber>
    </submittedName>
</protein>
<dbReference type="CDD" id="cd01834">
    <property type="entry name" value="SGNH_hydrolase_like_2"/>
    <property type="match status" value="1"/>
</dbReference>
<gene>
    <name evidence="2" type="ORF">ACTOB_002740</name>
</gene>
<keyword evidence="2" id="KW-0378">Hydrolase</keyword>
<dbReference type="Pfam" id="PF13472">
    <property type="entry name" value="Lipase_GDSL_2"/>
    <property type="match status" value="1"/>
</dbReference>
<accession>A0ABY8WMI3</accession>
<dbReference type="InterPro" id="IPR036514">
    <property type="entry name" value="SGNH_hydro_sf"/>
</dbReference>